<reference evidence="1 2" key="1">
    <citation type="submission" date="2023-11" db="EMBL/GenBank/DDBJ databases">
        <title>MicrobeMod: A computational toolkit for identifying prokaryotic methylation and restriction-modification with nanopore sequencing.</title>
        <authorList>
            <person name="Crits-Christoph A."/>
            <person name="Kang S.C."/>
            <person name="Lee H."/>
            <person name="Ostrov N."/>
        </authorList>
    </citation>
    <scope>NUCLEOTIDE SEQUENCE [LARGE SCALE GENOMIC DNA]</scope>
    <source>
        <strain evidence="1 2">ATCC 25935</strain>
    </source>
</reference>
<organism evidence="1 2">
    <name type="scientific">Duganella zoogloeoides</name>
    <dbReference type="NCBI Taxonomy" id="75659"/>
    <lineage>
        <taxon>Bacteria</taxon>
        <taxon>Pseudomonadati</taxon>
        <taxon>Pseudomonadota</taxon>
        <taxon>Betaproteobacteria</taxon>
        <taxon>Burkholderiales</taxon>
        <taxon>Oxalobacteraceae</taxon>
        <taxon>Telluria group</taxon>
        <taxon>Duganella</taxon>
    </lineage>
</organism>
<evidence type="ECO:0000313" key="1">
    <source>
        <dbReference type="EMBL" id="WQH02227.1"/>
    </source>
</evidence>
<sequence>MFSILTLRSYFVITLALFLALPPLLLIAGKAGTPEDVLAAREAVVRYQLTSSEFASADGVDTFCVEFIDTSAETKSDPPQELIQRLNDGRHKVRKGSDCDYNRGYGVVVKGSNSPGLVLSVEGVTWKTDTSMAITGRYFRGAENGSGHVYQLEKRGGKWLVIEERLTWVS</sequence>
<evidence type="ECO:0000313" key="2">
    <source>
        <dbReference type="Proteomes" id="UP001326110"/>
    </source>
</evidence>
<proteinExistence type="predicted"/>
<dbReference type="Proteomes" id="UP001326110">
    <property type="component" value="Chromosome"/>
</dbReference>
<dbReference type="RefSeq" id="WP_154819687.1">
    <property type="nucleotide sequence ID" value="NZ_CP140152.1"/>
</dbReference>
<gene>
    <name evidence="1" type="ORF">SR858_14160</name>
</gene>
<accession>A0ABZ0XSK8</accession>
<keyword evidence="2" id="KW-1185">Reference proteome</keyword>
<evidence type="ECO:0008006" key="3">
    <source>
        <dbReference type="Google" id="ProtNLM"/>
    </source>
</evidence>
<name>A0ABZ0XSK8_9BURK</name>
<dbReference type="GeneID" id="43166937"/>
<dbReference type="EMBL" id="CP140152">
    <property type="protein sequence ID" value="WQH02227.1"/>
    <property type="molecule type" value="Genomic_DNA"/>
</dbReference>
<protein>
    <recommendedName>
        <fullName evidence="3">DUF4440 domain-containing protein</fullName>
    </recommendedName>
</protein>